<evidence type="ECO:0000313" key="2">
    <source>
        <dbReference type="Proteomes" id="UP000598271"/>
    </source>
</evidence>
<dbReference type="AlphaFoldDB" id="A0A8J3D1W9"/>
<dbReference type="EMBL" id="BMXF01000001">
    <property type="protein sequence ID" value="GHB65798.1"/>
    <property type="molecule type" value="Genomic_DNA"/>
</dbReference>
<evidence type="ECO:0000313" key="1">
    <source>
        <dbReference type="EMBL" id="GHB65798.1"/>
    </source>
</evidence>
<dbReference type="RefSeq" id="WP_189564140.1">
    <property type="nucleotide sequence ID" value="NZ_BMXF01000001.1"/>
</dbReference>
<keyword evidence="2" id="KW-1185">Reference proteome</keyword>
<protein>
    <submittedName>
        <fullName evidence="1">Uncharacterized protein</fullName>
    </submittedName>
</protein>
<gene>
    <name evidence="1" type="ORF">GCM10007390_19890</name>
</gene>
<dbReference type="Proteomes" id="UP000598271">
    <property type="component" value="Unassembled WGS sequence"/>
</dbReference>
<proteinExistence type="predicted"/>
<name>A0A8J3D1W9_9BACT</name>
<sequence>MKKIIINVPDHQFTSFMQMMNTLDFVQIENQDQLENSLTDEQKKAWENVKMEFKSQGLVEDDEEKTRPVEALLNGLD</sequence>
<reference evidence="1 2" key="1">
    <citation type="journal article" date="2014" name="Int. J. Syst. Evol. Microbiol.">
        <title>Complete genome sequence of Corynebacterium casei LMG S-19264T (=DSM 44701T), isolated from a smear-ripened cheese.</title>
        <authorList>
            <consortium name="US DOE Joint Genome Institute (JGI-PGF)"/>
            <person name="Walter F."/>
            <person name="Albersmeier A."/>
            <person name="Kalinowski J."/>
            <person name="Ruckert C."/>
        </authorList>
    </citation>
    <scope>NUCLEOTIDE SEQUENCE [LARGE SCALE GENOMIC DNA]</scope>
    <source>
        <strain evidence="1 2">KCTC 12866</strain>
    </source>
</reference>
<organism evidence="1 2">
    <name type="scientific">Persicitalea jodogahamensis</name>
    <dbReference type="NCBI Taxonomy" id="402147"/>
    <lineage>
        <taxon>Bacteria</taxon>
        <taxon>Pseudomonadati</taxon>
        <taxon>Bacteroidota</taxon>
        <taxon>Cytophagia</taxon>
        <taxon>Cytophagales</taxon>
        <taxon>Spirosomataceae</taxon>
        <taxon>Persicitalea</taxon>
    </lineage>
</organism>
<comment type="caution">
    <text evidence="1">The sequence shown here is derived from an EMBL/GenBank/DDBJ whole genome shotgun (WGS) entry which is preliminary data.</text>
</comment>
<accession>A0A8J3D1W9</accession>